<accession>A0ABV4GMF1</accession>
<feature type="region of interest" description="Disordered" evidence="1">
    <location>
        <begin position="81"/>
        <end position="101"/>
    </location>
</feature>
<reference evidence="2 3" key="1">
    <citation type="submission" date="2024-07" db="EMBL/GenBank/DDBJ databases">
        <title>Genomic Encyclopedia of Type Strains, Phase V (KMG-V): Genome sequencing to study the core and pangenomes of soil and plant-associated prokaryotes.</title>
        <authorList>
            <person name="Whitman W."/>
        </authorList>
    </citation>
    <scope>NUCLEOTIDE SEQUENCE [LARGE SCALE GENOMIC DNA]</scope>
    <source>
        <strain evidence="2 3">USDA 222</strain>
    </source>
</reference>
<proteinExistence type="predicted"/>
<organism evidence="2 3">
    <name type="scientific">Bradyrhizobium yuanmingense</name>
    <dbReference type="NCBI Taxonomy" id="108015"/>
    <lineage>
        <taxon>Bacteria</taxon>
        <taxon>Pseudomonadati</taxon>
        <taxon>Pseudomonadota</taxon>
        <taxon>Alphaproteobacteria</taxon>
        <taxon>Hyphomicrobiales</taxon>
        <taxon>Nitrobacteraceae</taxon>
        <taxon>Bradyrhizobium</taxon>
    </lineage>
</organism>
<protein>
    <submittedName>
        <fullName evidence="2">Uncharacterized protein</fullName>
    </submittedName>
</protein>
<comment type="caution">
    <text evidence="2">The sequence shown here is derived from an EMBL/GenBank/DDBJ whole genome shotgun (WGS) entry which is preliminary data.</text>
</comment>
<name>A0ABV4GMF1_9BRAD</name>
<dbReference type="EMBL" id="JBGBZN010000002">
    <property type="protein sequence ID" value="MEY9473133.1"/>
    <property type="molecule type" value="Genomic_DNA"/>
</dbReference>
<evidence type="ECO:0000313" key="3">
    <source>
        <dbReference type="Proteomes" id="UP001565474"/>
    </source>
</evidence>
<gene>
    <name evidence="2" type="ORF">ABH992_005532</name>
</gene>
<keyword evidence="3" id="KW-1185">Reference proteome</keyword>
<evidence type="ECO:0000313" key="2">
    <source>
        <dbReference type="EMBL" id="MEY9473133.1"/>
    </source>
</evidence>
<evidence type="ECO:0000256" key="1">
    <source>
        <dbReference type="SAM" id="MobiDB-lite"/>
    </source>
</evidence>
<dbReference type="RefSeq" id="WP_157785207.1">
    <property type="nucleotide sequence ID" value="NZ_JBGBYD010000002.1"/>
</dbReference>
<sequence>MTGKTECGNWRIVLFCSPRQSPSASRKVSGAAVLSLTEGAERGQSSASSPTALMEVQDEFVPQAAHARQEVPDHLQQAVQAKQTRQTLRQSTVRRYADAPF</sequence>
<dbReference type="Proteomes" id="UP001565474">
    <property type="component" value="Unassembled WGS sequence"/>
</dbReference>
<feature type="compositionally biased region" description="Polar residues" evidence="1">
    <location>
        <begin position="81"/>
        <end position="93"/>
    </location>
</feature>